<feature type="transmembrane region" description="Helical" evidence="7">
    <location>
        <begin position="89"/>
        <end position="113"/>
    </location>
</feature>
<protein>
    <recommendedName>
        <fullName evidence="10">DoxX family protein</fullName>
    </recommendedName>
</protein>
<feature type="transmembrane region" description="Helical" evidence="7">
    <location>
        <begin position="153"/>
        <end position="177"/>
    </location>
</feature>
<dbReference type="Proteomes" id="UP000600171">
    <property type="component" value="Unassembled WGS sequence"/>
</dbReference>
<keyword evidence="6 7" id="KW-0472">Membrane</keyword>
<evidence type="ECO:0000256" key="7">
    <source>
        <dbReference type="SAM" id="Phobius"/>
    </source>
</evidence>
<dbReference type="PANTHER" id="PTHR33452:SF1">
    <property type="entry name" value="INNER MEMBRANE PROTEIN YPHA-RELATED"/>
    <property type="match status" value="1"/>
</dbReference>
<reference evidence="8 9" key="1">
    <citation type="journal article" date="2014" name="Int. J. Syst. Evol. Microbiol.">
        <title>Complete genome sequence of Corynebacterium casei LMG S-19264T (=DSM 44701T), isolated from a smear-ripened cheese.</title>
        <authorList>
            <consortium name="US DOE Joint Genome Institute (JGI-PGF)"/>
            <person name="Walter F."/>
            <person name="Albersmeier A."/>
            <person name="Kalinowski J."/>
            <person name="Ruckert C."/>
        </authorList>
    </citation>
    <scope>NUCLEOTIDE SEQUENCE [LARGE SCALE GENOMIC DNA]</scope>
    <source>
        <strain evidence="8 9">CCM 8669</strain>
    </source>
</reference>
<comment type="caution">
    <text evidence="8">The sequence shown here is derived from an EMBL/GenBank/DDBJ whole genome shotgun (WGS) entry which is preliminary data.</text>
</comment>
<keyword evidence="5 7" id="KW-1133">Transmembrane helix</keyword>
<keyword evidence="9" id="KW-1185">Reference proteome</keyword>
<dbReference type="RefSeq" id="WP_188358372.1">
    <property type="nucleotide sequence ID" value="NZ_BMDC01000001.1"/>
</dbReference>
<organism evidence="8 9">
    <name type="scientific">Rothia aerolata</name>
    <dbReference type="NCBI Taxonomy" id="1812262"/>
    <lineage>
        <taxon>Bacteria</taxon>
        <taxon>Bacillati</taxon>
        <taxon>Actinomycetota</taxon>
        <taxon>Actinomycetes</taxon>
        <taxon>Micrococcales</taxon>
        <taxon>Micrococcaceae</taxon>
        <taxon>Rothia</taxon>
    </lineage>
</organism>
<accession>A0A917ILV4</accession>
<feature type="transmembrane region" description="Helical" evidence="7">
    <location>
        <begin position="50"/>
        <end position="69"/>
    </location>
</feature>
<evidence type="ECO:0000256" key="1">
    <source>
        <dbReference type="ARBA" id="ARBA00004651"/>
    </source>
</evidence>
<evidence type="ECO:0000313" key="8">
    <source>
        <dbReference type="EMBL" id="GGH56539.1"/>
    </source>
</evidence>
<keyword evidence="3" id="KW-1003">Cell membrane</keyword>
<dbReference type="EMBL" id="BMDC01000001">
    <property type="protein sequence ID" value="GGH56539.1"/>
    <property type="molecule type" value="Genomic_DNA"/>
</dbReference>
<feature type="transmembrane region" description="Helical" evidence="7">
    <location>
        <begin position="120"/>
        <end position="141"/>
    </location>
</feature>
<dbReference type="GO" id="GO:0005886">
    <property type="term" value="C:plasma membrane"/>
    <property type="evidence" value="ECO:0007669"/>
    <property type="project" value="UniProtKB-SubCell"/>
</dbReference>
<evidence type="ECO:0008006" key="10">
    <source>
        <dbReference type="Google" id="ProtNLM"/>
    </source>
</evidence>
<sequence>MSTLAYADTSSMPVVQSPVSEAHARPAEGRPSTWKRIVTMDYMNGENFRNVGLLVLRLGTLAIFLHGWSKLHGFEGFVKFLGTAPVGEWTPLFFGVLVVTGQLLLGIALTLGLFTRWSALWLACMFAFIILAVNIPMGGLIGESGGLSFEPALYYFVPGVVLFFTGAGKFSLDYLLLNKKNNR</sequence>
<gene>
    <name evidence="8" type="ORF">GCM10007359_00750</name>
</gene>
<evidence type="ECO:0000256" key="3">
    <source>
        <dbReference type="ARBA" id="ARBA00022475"/>
    </source>
</evidence>
<name>A0A917ILV4_9MICC</name>
<evidence type="ECO:0000256" key="5">
    <source>
        <dbReference type="ARBA" id="ARBA00022989"/>
    </source>
</evidence>
<evidence type="ECO:0000256" key="2">
    <source>
        <dbReference type="ARBA" id="ARBA00006679"/>
    </source>
</evidence>
<evidence type="ECO:0000256" key="4">
    <source>
        <dbReference type="ARBA" id="ARBA00022692"/>
    </source>
</evidence>
<evidence type="ECO:0000313" key="9">
    <source>
        <dbReference type="Proteomes" id="UP000600171"/>
    </source>
</evidence>
<dbReference type="PANTHER" id="PTHR33452">
    <property type="entry name" value="OXIDOREDUCTASE CATD-RELATED"/>
    <property type="match status" value="1"/>
</dbReference>
<dbReference type="InterPro" id="IPR032808">
    <property type="entry name" value="DoxX"/>
</dbReference>
<keyword evidence="4 7" id="KW-0812">Transmembrane</keyword>
<comment type="subcellular location">
    <subcellularLocation>
        <location evidence="1">Cell membrane</location>
        <topology evidence="1">Multi-pass membrane protein</topology>
    </subcellularLocation>
</comment>
<comment type="similarity">
    <text evidence="2">Belongs to the DoxX family.</text>
</comment>
<proteinExistence type="inferred from homology"/>
<dbReference type="InterPro" id="IPR051907">
    <property type="entry name" value="DoxX-like_oxidoreductase"/>
</dbReference>
<evidence type="ECO:0000256" key="6">
    <source>
        <dbReference type="ARBA" id="ARBA00023136"/>
    </source>
</evidence>
<dbReference type="AlphaFoldDB" id="A0A917ILV4"/>
<dbReference type="Pfam" id="PF07681">
    <property type="entry name" value="DoxX"/>
    <property type="match status" value="1"/>
</dbReference>